<evidence type="ECO:0000313" key="5">
    <source>
        <dbReference type="Proteomes" id="UP000281406"/>
    </source>
</evidence>
<evidence type="ECO:0000259" key="2">
    <source>
        <dbReference type="SMART" id="SM00477"/>
    </source>
</evidence>
<evidence type="ECO:0000259" key="3">
    <source>
        <dbReference type="SMART" id="SM00892"/>
    </source>
</evidence>
<keyword evidence="1" id="KW-0732">Signal</keyword>
<accession>A0A3N0Z2R4</accession>
<dbReference type="InterPro" id="IPR020821">
    <property type="entry name" value="ENPP1-3/EXOG-like_nuc-like"/>
</dbReference>
<evidence type="ECO:0000256" key="1">
    <source>
        <dbReference type="SAM" id="SignalP"/>
    </source>
</evidence>
<dbReference type="Proteomes" id="UP000281406">
    <property type="component" value="Unassembled WGS sequence"/>
</dbReference>
<dbReference type="Pfam" id="PF01223">
    <property type="entry name" value="Endonuclease_NS"/>
    <property type="match status" value="1"/>
</dbReference>
<dbReference type="GO" id="GO:0003676">
    <property type="term" value="F:nucleic acid binding"/>
    <property type="evidence" value="ECO:0007669"/>
    <property type="project" value="InterPro"/>
</dbReference>
<keyword evidence="4" id="KW-0378">Hydrolase</keyword>
<dbReference type="InterPro" id="IPR001604">
    <property type="entry name" value="Endo_G_ENPP1-like_dom"/>
</dbReference>
<evidence type="ECO:0000313" key="4">
    <source>
        <dbReference type="EMBL" id="ROL52825.1"/>
    </source>
</evidence>
<feature type="domain" description="ENPP1-3/EXOG-like endonuclease/phosphodiesterase" evidence="2">
    <location>
        <begin position="71"/>
        <end position="292"/>
    </location>
</feature>
<reference evidence="4 5" key="1">
    <citation type="submission" date="2018-10" db="EMBL/GenBank/DDBJ databases">
        <title>Genome assembly for a Yunnan-Guizhou Plateau 3E fish, Anabarilius grahami (Regan), and its evolutionary and genetic applications.</title>
        <authorList>
            <person name="Jiang W."/>
        </authorList>
    </citation>
    <scope>NUCLEOTIDE SEQUENCE [LARGE SCALE GENOMIC DNA]</scope>
    <source>
        <strain evidence="4">AG-KIZ</strain>
        <tissue evidence="4">Muscle</tissue>
    </source>
</reference>
<dbReference type="OrthoDB" id="69221at2759"/>
<dbReference type="Gene3D" id="3.40.570.10">
    <property type="entry name" value="Extracellular Endonuclease, subunit A"/>
    <property type="match status" value="1"/>
</dbReference>
<comment type="caution">
    <text evidence="4">The sequence shown here is derived from an EMBL/GenBank/DDBJ whole genome shotgun (WGS) entry which is preliminary data.</text>
</comment>
<name>A0A3N0Z2R4_ANAGA</name>
<sequence>MFVLGLLTCIVLRAFSAQAEVVENFGKCSRFFYKHTEPEGLDQNAKRICQRLEDIKETMVYDDDDTRHFGYYATLYSVPHRIPLYSAYTPKWSCSDTTGRTNKWHLEPKISDSYSTIDNMVPENQKNQDTYKGNQAICSDYSETGYDQGQLNPNSFSCTDDGRKATFTLTNAAPLDTCFNRIQWKNWESTLKSFLIKKLDSDRGTAYIVTGTVPDANKRIPQREKPEDSNRVTVPSHIWTAVCYKHKYNDDNSFSFGYIGENLLEGNVELMSVSQLNNRLNQLYKLSNIKIFVDDCFEHNEKLNEVKKAFQKLIGLPATPDVQNTINALKTVRTNGEDVEVTDMIVKLTLNSRRAYSTMAENLKVFSESACLITNYGQESVECQLGSKKRKIAADGSPCLRISDSGSGCHCYTGGKIKPCCSTPCLYQDDVKGYRCYSGQKEIACSPPYSLVTFRGEQCKDDHPCGTYGKDYYWCNTISGHSDYCSPPLWRSKAKNGQYCRNNNACAKYGESQQWCYTDDGNKHECCTSDDCSSTVRGKTCRSDHPCGKHGEKYLWCKTTRGSWDYCCTECSSVPVSRSTRRRTGRNWS</sequence>
<feature type="signal peptide" evidence="1">
    <location>
        <begin position="1"/>
        <end position="19"/>
    </location>
</feature>
<gene>
    <name evidence="4" type="ORF">DPX16_0421</name>
</gene>
<dbReference type="InterPro" id="IPR044929">
    <property type="entry name" value="DNA/RNA_non-sp_Endonuclease_sf"/>
</dbReference>
<dbReference type="GO" id="GO:0004519">
    <property type="term" value="F:endonuclease activity"/>
    <property type="evidence" value="ECO:0007669"/>
    <property type="project" value="UniProtKB-KW"/>
</dbReference>
<keyword evidence="4" id="KW-0540">Nuclease</keyword>
<dbReference type="GO" id="GO:0016787">
    <property type="term" value="F:hydrolase activity"/>
    <property type="evidence" value="ECO:0007669"/>
    <property type="project" value="InterPro"/>
</dbReference>
<dbReference type="PANTHER" id="PTHR21472">
    <property type="entry name" value="ENDONUCLEASE DOMAIN-CONTAINING 1 PROTEIN ENDOD1"/>
    <property type="match status" value="1"/>
</dbReference>
<protein>
    <submittedName>
        <fullName evidence="4">Endonuclease domain-containing 1 protein</fullName>
    </submittedName>
</protein>
<dbReference type="SUPFAM" id="SSF54060">
    <property type="entry name" value="His-Me finger endonucleases"/>
    <property type="match status" value="1"/>
</dbReference>
<dbReference type="InterPro" id="IPR039015">
    <property type="entry name" value="ENDOD1"/>
</dbReference>
<organism evidence="4 5">
    <name type="scientific">Anabarilius grahami</name>
    <name type="common">Kanglang fish</name>
    <name type="synonym">Barilius grahami</name>
    <dbReference type="NCBI Taxonomy" id="495550"/>
    <lineage>
        <taxon>Eukaryota</taxon>
        <taxon>Metazoa</taxon>
        <taxon>Chordata</taxon>
        <taxon>Craniata</taxon>
        <taxon>Vertebrata</taxon>
        <taxon>Euteleostomi</taxon>
        <taxon>Actinopterygii</taxon>
        <taxon>Neopterygii</taxon>
        <taxon>Teleostei</taxon>
        <taxon>Ostariophysi</taxon>
        <taxon>Cypriniformes</taxon>
        <taxon>Xenocyprididae</taxon>
        <taxon>Xenocypridinae</taxon>
        <taxon>Xenocypridinae incertae sedis</taxon>
        <taxon>Anabarilius</taxon>
    </lineage>
</organism>
<keyword evidence="4" id="KW-0255">Endonuclease</keyword>
<feature type="chain" id="PRO_5017927017" evidence="1">
    <location>
        <begin position="20"/>
        <end position="589"/>
    </location>
</feature>
<dbReference type="PANTHER" id="PTHR21472:SF21">
    <property type="entry name" value="ENDONUCLEASE DOMAIN-CONTAINING 1 PROTEIN-LIKE-RELATED"/>
    <property type="match status" value="1"/>
</dbReference>
<dbReference type="InterPro" id="IPR044925">
    <property type="entry name" value="His-Me_finger_sf"/>
</dbReference>
<keyword evidence="5" id="KW-1185">Reference proteome</keyword>
<dbReference type="AlphaFoldDB" id="A0A3N0Z2R4"/>
<dbReference type="EMBL" id="RJVU01014495">
    <property type="protein sequence ID" value="ROL52825.1"/>
    <property type="molecule type" value="Genomic_DNA"/>
</dbReference>
<proteinExistence type="predicted"/>
<feature type="domain" description="DNA/RNA non-specific endonuclease/pyrophosphatase/phosphodiesterase" evidence="3">
    <location>
        <begin position="68"/>
        <end position="295"/>
    </location>
</feature>
<dbReference type="SMART" id="SM00892">
    <property type="entry name" value="Endonuclease_NS"/>
    <property type="match status" value="1"/>
</dbReference>
<dbReference type="GO" id="GO:0046872">
    <property type="term" value="F:metal ion binding"/>
    <property type="evidence" value="ECO:0007669"/>
    <property type="project" value="InterPro"/>
</dbReference>
<dbReference type="SMART" id="SM00477">
    <property type="entry name" value="NUC"/>
    <property type="match status" value="1"/>
</dbReference>